<evidence type="ECO:0000256" key="1">
    <source>
        <dbReference type="ARBA" id="ARBA00008791"/>
    </source>
</evidence>
<dbReference type="Pfam" id="PF00582">
    <property type="entry name" value="Usp"/>
    <property type="match status" value="2"/>
</dbReference>
<organism evidence="3 4">
    <name type="scientific">Phytomonospora endophytica</name>
    <dbReference type="NCBI Taxonomy" id="714109"/>
    <lineage>
        <taxon>Bacteria</taxon>
        <taxon>Bacillati</taxon>
        <taxon>Actinomycetota</taxon>
        <taxon>Actinomycetes</taxon>
        <taxon>Micromonosporales</taxon>
        <taxon>Micromonosporaceae</taxon>
        <taxon>Phytomonospora</taxon>
    </lineage>
</organism>
<dbReference type="PANTHER" id="PTHR46268">
    <property type="entry name" value="STRESS RESPONSE PROTEIN NHAX"/>
    <property type="match status" value="1"/>
</dbReference>
<gene>
    <name evidence="3" type="ORF">HNR73_006315</name>
</gene>
<dbReference type="Proteomes" id="UP000548476">
    <property type="component" value="Unassembled WGS sequence"/>
</dbReference>
<protein>
    <submittedName>
        <fullName evidence="3">Nucleotide-binding universal stress UspA family protein</fullName>
    </submittedName>
</protein>
<name>A0A841FY27_9ACTN</name>
<dbReference type="AlphaFoldDB" id="A0A841FY27"/>
<reference evidence="3 4" key="1">
    <citation type="submission" date="2020-08" db="EMBL/GenBank/DDBJ databases">
        <title>Genomic Encyclopedia of Type Strains, Phase IV (KMG-IV): sequencing the most valuable type-strain genomes for metagenomic binning, comparative biology and taxonomic classification.</title>
        <authorList>
            <person name="Goeker M."/>
        </authorList>
    </citation>
    <scope>NUCLEOTIDE SEQUENCE [LARGE SCALE GENOMIC DNA]</scope>
    <source>
        <strain evidence="3 4">YIM 65646</strain>
    </source>
</reference>
<dbReference type="InterPro" id="IPR014729">
    <property type="entry name" value="Rossmann-like_a/b/a_fold"/>
</dbReference>
<dbReference type="InterPro" id="IPR006016">
    <property type="entry name" value="UspA"/>
</dbReference>
<comment type="caution">
    <text evidence="3">The sequence shown here is derived from an EMBL/GenBank/DDBJ whole genome shotgun (WGS) entry which is preliminary data.</text>
</comment>
<dbReference type="CDD" id="cd00293">
    <property type="entry name" value="USP-like"/>
    <property type="match status" value="1"/>
</dbReference>
<dbReference type="InterPro" id="IPR006015">
    <property type="entry name" value="Universal_stress_UspA"/>
</dbReference>
<dbReference type="Gene3D" id="3.40.50.620">
    <property type="entry name" value="HUPs"/>
    <property type="match status" value="2"/>
</dbReference>
<proteinExistence type="inferred from homology"/>
<sequence length="290" mass="29984">MINMVGRVVVGADGSESSTRAIECAAHEALLRGIPLRIVHAVIWSMVDTPMDLAAMGVPREDLREAAKVILGAAEEKARFAAPEIEISTHMEIASPAQALLTEGEDADLIVVGNRGHGGFTGLLVGSTAVQVTAHATCPVLVVRPDVPREDPGGPIVVGVDGSPEGRLALRFAVAEAALRNASVRVVHALPEGFPPEEGADALAAAERLLDTALLEVDTGGKQVPVSAEIVRAEPAEALVDASRTASMVAVGGRGRGGFRGLLFGSVSHALIHHAECPVAVARAEADEKE</sequence>
<dbReference type="EMBL" id="JACHGT010000016">
    <property type="protein sequence ID" value="MBB6038432.1"/>
    <property type="molecule type" value="Genomic_DNA"/>
</dbReference>
<dbReference type="PANTHER" id="PTHR46268:SF6">
    <property type="entry name" value="UNIVERSAL STRESS PROTEIN UP12"/>
    <property type="match status" value="1"/>
</dbReference>
<feature type="domain" description="UspA" evidence="2">
    <location>
        <begin position="155"/>
        <end position="283"/>
    </location>
</feature>
<evidence type="ECO:0000313" key="3">
    <source>
        <dbReference type="EMBL" id="MBB6038432.1"/>
    </source>
</evidence>
<dbReference type="PRINTS" id="PR01438">
    <property type="entry name" value="UNVRSLSTRESS"/>
</dbReference>
<evidence type="ECO:0000313" key="4">
    <source>
        <dbReference type="Proteomes" id="UP000548476"/>
    </source>
</evidence>
<accession>A0A841FY27</accession>
<keyword evidence="4" id="KW-1185">Reference proteome</keyword>
<dbReference type="SUPFAM" id="SSF52402">
    <property type="entry name" value="Adenine nucleotide alpha hydrolases-like"/>
    <property type="match status" value="2"/>
</dbReference>
<feature type="domain" description="UspA" evidence="2">
    <location>
        <begin position="4"/>
        <end position="144"/>
    </location>
</feature>
<evidence type="ECO:0000259" key="2">
    <source>
        <dbReference type="Pfam" id="PF00582"/>
    </source>
</evidence>
<comment type="similarity">
    <text evidence="1">Belongs to the universal stress protein A family.</text>
</comment>